<feature type="transmembrane region" description="Helical" evidence="5">
    <location>
        <begin position="314"/>
        <end position="338"/>
    </location>
</feature>
<dbReference type="AlphaFoldDB" id="A0A023EWJ0"/>
<protein>
    <submittedName>
        <fullName evidence="7">Putative amino acid transporter</fullName>
    </submittedName>
</protein>
<dbReference type="VEuPathDB" id="VectorBase:AALF013630"/>
<feature type="transmembrane region" description="Helical" evidence="5">
    <location>
        <begin position="350"/>
        <end position="374"/>
    </location>
</feature>
<keyword evidence="2 5" id="KW-0812">Transmembrane</keyword>
<comment type="subcellular location">
    <subcellularLocation>
        <location evidence="1">Membrane</location>
        <topology evidence="1">Multi-pass membrane protein</topology>
    </subcellularLocation>
</comment>
<dbReference type="GO" id="GO:0015179">
    <property type="term" value="F:L-amino acid transmembrane transporter activity"/>
    <property type="evidence" value="ECO:0007669"/>
    <property type="project" value="TreeGrafter"/>
</dbReference>
<feature type="transmembrane region" description="Helical" evidence="5">
    <location>
        <begin position="190"/>
        <end position="212"/>
    </location>
</feature>
<dbReference type="PANTHER" id="PTHR22950:SF494">
    <property type="entry name" value="GH04538P"/>
    <property type="match status" value="1"/>
</dbReference>
<keyword evidence="4 5" id="KW-0472">Membrane</keyword>
<feature type="transmembrane region" description="Helical" evidence="5">
    <location>
        <begin position="475"/>
        <end position="495"/>
    </location>
</feature>
<feature type="domain" description="Amino acid transporter transmembrane" evidence="6">
    <location>
        <begin position="48"/>
        <end position="113"/>
    </location>
</feature>
<dbReference type="PANTHER" id="PTHR22950">
    <property type="entry name" value="AMINO ACID TRANSPORTER"/>
    <property type="match status" value="1"/>
</dbReference>
<dbReference type="VEuPathDB" id="VectorBase:AALC636_012352"/>
<feature type="transmembrane region" description="Helical" evidence="5">
    <location>
        <begin position="290"/>
        <end position="307"/>
    </location>
</feature>
<dbReference type="VEuPathDB" id="VectorBase:AALFPA_058187"/>
<dbReference type="GO" id="GO:0005774">
    <property type="term" value="C:vacuolar membrane"/>
    <property type="evidence" value="ECO:0007669"/>
    <property type="project" value="TreeGrafter"/>
</dbReference>
<dbReference type="VEuPathDB" id="VectorBase:AALFPA_052987"/>
<proteinExistence type="evidence at transcript level"/>
<dbReference type="EMBL" id="GAPW01000724">
    <property type="protein sequence ID" value="JAC12874.1"/>
    <property type="molecule type" value="mRNA"/>
</dbReference>
<feature type="transmembrane region" description="Helical" evidence="5">
    <location>
        <begin position="50"/>
        <end position="71"/>
    </location>
</feature>
<keyword evidence="3 5" id="KW-1133">Transmembrane helix</keyword>
<feature type="transmembrane region" description="Helical" evidence="5">
    <location>
        <begin position="163"/>
        <end position="184"/>
    </location>
</feature>
<feature type="transmembrane region" description="Helical" evidence="5">
    <location>
        <begin position="386"/>
        <end position="412"/>
    </location>
</feature>
<feature type="transmembrane region" description="Helical" evidence="5">
    <location>
        <begin position="432"/>
        <end position="455"/>
    </location>
</feature>
<feature type="transmembrane region" description="Helical" evidence="5">
    <location>
        <begin position="501"/>
        <end position="521"/>
    </location>
</feature>
<evidence type="ECO:0000313" key="7">
    <source>
        <dbReference type="EMBL" id="JAC12874.1"/>
    </source>
</evidence>
<evidence type="ECO:0000256" key="2">
    <source>
        <dbReference type="ARBA" id="ARBA00022692"/>
    </source>
</evidence>
<feature type="transmembrane region" description="Helical" evidence="5">
    <location>
        <begin position="77"/>
        <end position="99"/>
    </location>
</feature>
<evidence type="ECO:0000256" key="4">
    <source>
        <dbReference type="ARBA" id="ARBA00023136"/>
    </source>
</evidence>
<evidence type="ECO:0000259" key="6">
    <source>
        <dbReference type="Pfam" id="PF01490"/>
    </source>
</evidence>
<evidence type="ECO:0000256" key="1">
    <source>
        <dbReference type="ARBA" id="ARBA00004141"/>
    </source>
</evidence>
<dbReference type="InterPro" id="IPR013057">
    <property type="entry name" value="AA_transpt_TM"/>
</dbReference>
<evidence type="ECO:0000256" key="5">
    <source>
        <dbReference type="SAM" id="Phobius"/>
    </source>
</evidence>
<dbReference type="VEuPathDB" id="VectorBase:AALC636_010515"/>
<name>A0A023EWJ0_AEDAL</name>
<evidence type="ECO:0000256" key="3">
    <source>
        <dbReference type="ARBA" id="ARBA00022989"/>
    </source>
</evidence>
<feature type="domain" description="Amino acid transporter transmembrane" evidence="6">
    <location>
        <begin position="161"/>
        <end position="561"/>
    </location>
</feature>
<dbReference type="VEuPathDB" id="VectorBase:AALF020710"/>
<feature type="transmembrane region" description="Helical" evidence="5">
    <location>
        <begin position="259"/>
        <end position="278"/>
    </location>
</feature>
<organism evidence="7">
    <name type="scientific">Aedes albopictus</name>
    <name type="common">Asian tiger mosquito</name>
    <name type="synonym">Stegomyia albopicta</name>
    <dbReference type="NCBI Taxonomy" id="7160"/>
    <lineage>
        <taxon>Eukaryota</taxon>
        <taxon>Metazoa</taxon>
        <taxon>Ecdysozoa</taxon>
        <taxon>Arthropoda</taxon>
        <taxon>Hexapoda</taxon>
        <taxon>Insecta</taxon>
        <taxon>Pterygota</taxon>
        <taxon>Neoptera</taxon>
        <taxon>Endopterygota</taxon>
        <taxon>Diptera</taxon>
        <taxon>Nematocera</taxon>
        <taxon>Culicoidea</taxon>
        <taxon>Culicidae</taxon>
        <taxon>Culicinae</taxon>
        <taxon>Aedini</taxon>
        <taxon>Aedes</taxon>
        <taxon>Stegomyia</taxon>
    </lineage>
</organism>
<sequence>PWSRKVGREGLTWWKKSDRGVLVTMEQKSCEVKEYNPFEHRKIEKPNSTIGTLIHLVKGTLGTGILSMPLAFRNGGFAFGIVGTVISGIIYAHCVYLLVSTSRKACRRSFVPMLGYTETVENVFTHGPRGVKKYLVTMEQKSCEVKEYNPFEHRKIEKPNSTIGTLIHLVKGTLGTGILSMPLAFRNGGFAFGIVGTVISGIIYAHCVYLLVSTSRKACRRSFVPMLGYTETVENVFTHGPRGVKKYTILARRCTDVQLLLNSYLLICVYLVFIGNTLRDIVNHDYQLEWDTRVFIFLAAVPLIFTTQIRELKYLVPFSAIANALIITAIGITMFYILKEPITLENKSMWPAWNTLPAFIGTVMYALLGIEYVLPNENKMKRPEHMLGNCGVVNVAVCFITALYTIVGALGYAQFGEDTKGSVTLNLPANEALAKSTQLLTITAIILSTGLINYVPTDILWRKVQHRIHPKRHNFAQIAFRFGMLVLLTAIAVGVPELEPFVGLTGSISGGSLVVIIPAVIDTVFRWPAGEFGKMNWILVKNVLVLVFGLLVLGIGTYFSIVDIIAIYEKE</sequence>
<accession>A0A023EWJ0</accession>
<dbReference type="Pfam" id="PF01490">
    <property type="entry name" value="Aa_trans"/>
    <property type="match status" value="2"/>
</dbReference>
<reference evidence="7" key="1">
    <citation type="journal article" date="2014" name="PLoS Negl. Trop. Dis.">
        <title>Identification and characterization of seminal fluid proteins in the Asian tiger mosquito, Aedes albopictus.</title>
        <authorList>
            <person name="Boes K.E."/>
            <person name="Ribeiro J.M."/>
            <person name="Wong A."/>
            <person name="Harrington L.C."/>
            <person name="Wolfner M.F."/>
            <person name="Sirot L.K."/>
        </authorList>
    </citation>
    <scope>NUCLEOTIDE SEQUENCE</scope>
    <source>
        <tissue evidence="7">Reproductive organs</tissue>
    </source>
</reference>
<feature type="non-terminal residue" evidence="7">
    <location>
        <position position="1"/>
    </location>
</feature>
<feature type="transmembrane region" description="Helical" evidence="5">
    <location>
        <begin position="542"/>
        <end position="568"/>
    </location>
</feature>